<dbReference type="InterPro" id="IPR001611">
    <property type="entry name" value="Leu-rich_rpt"/>
</dbReference>
<evidence type="ECO:0008006" key="3">
    <source>
        <dbReference type="Google" id="ProtNLM"/>
    </source>
</evidence>
<evidence type="ECO:0000313" key="1">
    <source>
        <dbReference type="EMBL" id="TXG69727.1"/>
    </source>
</evidence>
<dbReference type="Gene3D" id="3.80.10.10">
    <property type="entry name" value="Ribonuclease Inhibitor"/>
    <property type="match status" value="1"/>
</dbReference>
<gene>
    <name evidence="1" type="ORF">EZV62_004662</name>
</gene>
<dbReference type="Proteomes" id="UP000323000">
    <property type="component" value="Chromosome 2"/>
</dbReference>
<dbReference type="AlphaFoldDB" id="A0A5C7IK10"/>
<organism evidence="1 2">
    <name type="scientific">Acer yangbiense</name>
    <dbReference type="NCBI Taxonomy" id="1000413"/>
    <lineage>
        <taxon>Eukaryota</taxon>
        <taxon>Viridiplantae</taxon>
        <taxon>Streptophyta</taxon>
        <taxon>Embryophyta</taxon>
        <taxon>Tracheophyta</taxon>
        <taxon>Spermatophyta</taxon>
        <taxon>Magnoliopsida</taxon>
        <taxon>eudicotyledons</taxon>
        <taxon>Gunneridae</taxon>
        <taxon>Pentapetalae</taxon>
        <taxon>rosids</taxon>
        <taxon>malvids</taxon>
        <taxon>Sapindales</taxon>
        <taxon>Sapindaceae</taxon>
        <taxon>Hippocastanoideae</taxon>
        <taxon>Acereae</taxon>
        <taxon>Acer</taxon>
    </lineage>
</organism>
<keyword evidence="2" id="KW-1185">Reference proteome</keyword>
<name>A0A5C7IK10_9ROSI</name>
<protein>
    <recommendedName>
        <fullName evidence="3">Leucine-rich repeat-containing N-terminal plant-type domain-containing protein</fullName>
    </recommendedName>
</protein>
<dbReference type="InterPro" id="IPR052592">
    <property type="entry name" value="LRR-RLK"/>
</dbReference>
<proteinExistence type="predicted"/>
<evidence type="ECO:0000313" key="2">
    <source>
        <dbReference type="Proteomes" id="UP000323000"/>
    </source>
</evidence>
<sequence>MALRTVTDKLRSTITDTLGSRLYITRSYCLWADSFLSAVKVRCTLDNYSVYHITEMSDFMSTIFNSFSESSSKLQGYIHKDLGKLSYLTRLDLSYNQLNGTIPDSLGNLKYLTIL</sequence>
<accession>A0A5C7IK10</accession>
<dbReference type="PANTHER" id="PTHR48054">
    <property type="entry name" value="RECEPTOR KINASE-LIKE PROTEIN XA21"/>
    <property type="match status" value="1"/>
</dbReference>
<comment type="caution">
    <text evidence="1">The sequence shown here is derived from an EMBL/GenBank/DDBJ whole genome shotgun (WGS) entry which is preliminary data.</text>
</comment>
<dbReference type="SUPFAM" id="SSF52058">
    <property type="entry name" value="L domain-like"/>
    <property type="match status" value="1"/>
</dbReference>
<dbReference type="OrthoDB" id="1933606at2759"/>
<reference evidence="2" key="1">
    <citation type="journal article" date="2019" name="Gigascience">
        <title>De novo genome assembly of the endangered Acer yangbiense, a plant species with extremely small populations endemic to Yunnan Province, China.</title>
        <authorList>
            <person name="Yang J."/>
            <person name="Wariss H.M."/>
            <person name="Tao L."/>
            <person name="Zhang R."/>
            <person name="Yun Q."/>
            <person name="Hollingsworth P."/>
            <person name="Dao Z."/>
            <person name="Luo G."/>
            <person name="Guo H."/>
            <person name="Ma Y."/>
            <person name="Sun W."/>
        </authorList>
    </citation>
    <scope>NUCLEOTIDE SEQUENCE [LARGE SCALE GENOMIC DNA]</scope>
    <source>
        <strain evidence="2">cv. Malutang</strain>
    </source>
</reference>
<dbReference type="PANTHER" id="PTHR48054:SF47">
    <property type="entry name" value="OS06G0179800 PROTEIN"/>
    <property type="match status" value="1"/>
</dbReference>
<dbReference type="InterPro" id="IPR032675">
    <property type="entry name" value="LRR_dom_sf"/>
</dbReference>
<dbReference type="EMBL" id="VAHF01000002">
    <property type="protein sequence ID" value="TXG69727.1"/>
    <property type="molecule type" value="Genomic_DNA"/>
</dbReference>
<dbReference type="Pfam" id="PF00560">
    <property type="entry name" value="LRR_1"/>
    <property type="match status" value="1"/>
</dbReference>